<reference evidence="2 3" key="1">
    <citation type="submission" date="2020-03" db="EMBL/GenBank/DDBJ databases">
        <title>Isolation and identification of active actinomycetes.</title>
        <authorList>
            <person name="Sun X."/>
        </authorList>
    </citation>
    <scope>NUCLEOTIDE SEQUENCE [LARGE SCALE GENOMIC DNA]</scope>
    <source>
        <strain evidence="2 3">NEAU-D13</strain>
    </source>
</reference>
<dbReference type="Gene3D" id="2.80.10.50">
    <property type="match status" value="1"/>
</dbReference>
<comment type="caution">
    <text evidence="2">The sequence shown here is derived from an EMBL/GenBank/DDBJ whole genome shotgun (WGS) entry which is preliminary data.</text>
</comment>
<feature type="domain" description="Ricin B lectin" evidence="1">
    <location>
        <begin position="44"/>
        <end position="76"/>
    </location>
</feature>
<dbReference type="RefSeq" id="WP_166052879.1">
    <property type="nucleotide sequence ID" value="NZ_JAAMPJ010000011.1"/>
</dbReference>
<dbReference type="EMBL" id="JAAMPJ010000011">
    <property type="protein sequence ID" value="NGY64088.1"/>
    <property type="molecule type" value="Genomic_DNA"/>
</dbReference>
<organism evidence="2 3">
    <name type="scientific">Lentzea alba</name>
    <dbReference type="NCBI Taxonomy" id="2714351"/>
    <lineage>
        <taxon>Bacteria</taxon>
        <taxon>Bacillati</taxon>
        <taxon>Actinomycetota</taxon>
        <taxon>Actinomycetes</taxon>
        <taxon>Pseudonocardiales</taxon>
        <taxon>Pseudonocardiaceae</taxon>
        <taxon>Lentzea</taxon>
    </lineage>
</organism>
<dbReference type="InterPro" id="IPR006311">
    <property type="entry name" value="TAT_signal"/>
</dbReference>
<dbReference type="InterPro" id="IPR035992">
    <property type="entry name" value="Ricin_B-like_lectins"/>
</dbReference>
<dbReference type="SUPFAM" id="SSF50370">
    <property type="entry name" value="Ricin B-like lectins"/>
    <property type="match status" value="1"/>
</dbReference>
<dbReference type="Pfam" id="PF14200">
    <property type="entry name" value="RicinB_lectin_2"/>
    <property type="match status" value="1"/>
</dbReference>
<evidence type="ECO:0000313" key="3">
    <source>
        <dbReference type="Proteomes" id="UP000481360"/>
    </source>
</evidence>
<dbReference type="AlphaFoldDB" id="A0A7C9RVV5"/>
<gene>
    <name evidence="2" type="ORF">G7043_34720</name>
</gene>
<evidence type="ECO:0000259" key="1">
    <source>
        <dbReference type="Pfam" id="PF14200"/>
    </source>
</evidence>
<dbReference type="Proteomes" id="UP000481360">
    <property type="component" value="Unassembled WGS sequence"/>
</dbReference>
<dbReference type="PROSITE" id="PS51318">
    <property type="entry name" value="TAT"/>
    <property type="match status" value="1"/>
</dbReference>
<accession>A0A7C9RVV5</accession>
<protein>
    <submittedName>
        <fullName evidence="2">RICIN domain-containing protein</fullName>
    </submittedName>
</protein>
<proteinExistence type="predicted"/>
<evidence type="ECO:0000313" key="2">
    <source>
        <dbReference type="EMBL" id="NGY64088.1"/>
    </source>
</evidence>
<name>A0A7C9RVV5_9PSEU</name>
<sequence>MPEGISRRSLITGAGALVIAATATSQLPSPLARAATLTSPLPLGWCVDGDGASTVDGAKIVQWPGTGGANQDWRIVGL</sequence>
<keyword evidence="3" id="KW-1185">Reference proteome</keyword>
<dbReference type="InterPro" id="IPR000772">
    <property type="entry name" value="Ricin_B_lectin"/>
</dbReference>